<evidence type="ECO:0000313" key="6">
    <source>
        <dbReference type="EMBL" id="MBA8814664.1"/>
    </source>
</evidence>
<keyword evidence="3" id="KW-0520">NAD</keyword>
<dbReference type="PRINTS" id="PR00081">
    <property type="entry name" value="GDHRDH"/>
</dbReference>
<dbReference type="NCBIfam" id="NF005559">
    <property type="entry name" value="PRK07231.1"/>
    <property type="match status" value="1"/>
</dbReference>
<dbReference type="AlphaFoldDB" id="A0A7W3PKC4"/>
<dbReference type="PROSITE" id="PS00061">
    <property type="entry name" value="ADH_SHORT"/>
    <property type="match status" value="1"/>
</dbReference>
<dbReference type="CDD" id="cd05233">
    <property type="entry name" value="SDR_c"/>
    <property type="match status" value="1"/>
</dbReference>
<evidence type="ECO:0000313" key="5">
    <source>
        <dbReference type="EMBL" id="GEK84655.1"/>
    </source>
</evidence>
<keyword evidence="2" id="KW-0560">Oxidoreductase</keyword>
<dbReference type="PANTHER" id="PTHR24321:SF8">
    <property type="entry name" value="ESTRADIOL 17-BETA-DEHYDROGENASE 8-RELATED"/>
    <property type="match status" value="1"/>
</dbReference>
<comment type="caution">
    <text evidence="6">The sequence shown here is derived from an EMBL/GenBank/DDBJ whole genome shotgun (WGS) entry which is preliminary data.</text>
</comment>
<comment type="similarity">
    <text evidence="1">Belongs to the short-chain dehydrogenases/reductases (SDR) family.</text>
</comment>
<dbReference type="RefSeq" id="WP_146856975.1">
    <property type="nucleotide sequence ID" value="NZ_BAAAHR010000003.1"/>
</dbReference>
<dbReference type="OrthoDB" id="286404at2"/>
<dbReference type="SUPFAM" id="SSF51735">
    <property type="entry name" value="NAD(P)-binding Rossmann-fold domains"/>
    <property type="match status" value="1"/>
</dbReference>
<name>A0A7W3PKC4_9MICO</name>
<dbReference type="Gene3D" id="3.40.50.720">
    <property type="entry name" value="NAD(P)-binding Rossmann-like Domain"/>
    <property type="match status" value="1"/>
</dbReference>
<proteinExistence type="inferred from homology"/>
<dbReference type="InterPro" id="IPR020904">
    <property type="entry name" value="Sc_DH/Rdtase_CS"/>
</dbReference>
<dbReference type="EMBL" id="JACGWW010000006">
    <property type="protein sequence ID" value="MBA8814664.1"/>
    <property type="molecule type" value="Genomic_DNA"/>
</dbReference>
<dbReference type="FunFam" id="3.40.50.720:FF:000084">
    <property type="entry name" value="Short-chain dehydrogenase reductase"/>
    <property type="match status" value="1"/>
</dbReference>
<dbReference type="Pfam" id="PF13561">
    <property type="entry name" value="adh_short_C2"/>
    <property type="match status" value="1"/>
</dbReference>
<evidence type="ECO:0000313" key="7">
    <source>
        <dbReference type="Proteomes" id="UP000321154"/>
    </source>
</evidence>
<accession>A0A7W3PKC4</accession>
<reference evidence="5 7" key="1">
    <citation type="submission" date="2019-07" db="EMBL/GenBank/DDBJ databases">
        <title>Whole genome shotgun sequence of Frigoribacterium faeni NBRC 103066.</title>
        <authorList>
            <person name="Hosoyama A."/>
            <person name="Uohara A."/>
            <person name="Ohji S."/>
            <person name="Ichikawa N."/>
        </authorList>
    </citation>
    <scope>NUCLEOTIDE SEQUENCE [LARGE SCALE GENOMIC DNA]</scope>
    <source>
        <strain evidence="5 7">NBRC 103066</strain>
    </source>
</reference>
<feature type="domain" description="Ketoreductase" evidence="4">
    <location>
        <begin position="10"/>
        <end position="181"/>
    </location>
</feature>
<dbReference type="InterPro" id="IPR057326">
    <property type="entry name" value="KR_dom"/>
</dbReference>
<dbReference type="PANTHER" id="PTHR24321">
    <property type="entry name" value="DEHYDROGENASES, SHORT CHAIN"/>
    <property type="match status" value="1"/>
</dbReference>
<evidence type="ECO:0000313" key="8">
    <source>
        <dbReference type="Proteomes" id="UP000522688"/>
    </source>
</evidence>
<gene>
    <name evidence="6" type="ORF">FB463_002939</name>
    <name evidence="5" type="ORF">FFA01_29640</name>
</gene>
<evidence type="ECO:0000256" key="2">
    <source>
        <dbReference type="ARBA" id="ARBA00023002"/>
    </source>
</evidence>
<evidence type="ECO:0000259" key="4">
    <source>
        <dbReference type="SMART" id="SM00822"/>
    </source>
</evidence>
<keyword evidence="7" id="KW-1185">Reference proteome</keyword>
<dbReference type="Proteomes" id="UP000321154">
    <property type="component" value="Unassembled WGS sequence"/>
</dbReference>
<reference evidence="6 8" key="2">
    <citation type="submission" date="2020-07" db="EMBL/GenBank/DDBJ databases">
        <title>Sequencing the genomes of 1000 actinobacteria strains.</title>
        <authorList>
            <person name="Klenk H.-P."/>
        </authorList>
    </citation>
    <scope>NUCLEOTIDE SEQUENCE [LARGE SCALE GENOMIC DNA]</scope>
    <source>
        <strain evidence="6 8">DSM 10309</strain>
    </source>
</reference>
<dbReference type="InterPro" id="IPR002347">
    <property type="entry name" value="SDR_fam"/>
</dbReference>
<evidence type="ECO:0000256" key="1">
    <source>
        <dbReference type="ARBA" id="ARBA00006484"/>
    </source>
</evidence>
<organism evidence="6 8">
    <name type="scientific">Frigoribacterium faeni</name>
    <dbReference type="NCBI Taxonomy" id="145483"/>
    <lineage>
        <taxon>Bacteria</taxon>
        <taxon>Bacillati</taxon>
        <taxon>Actinomycetota</taxon>
        <taxon>Actinomycetes</taxon>
        <taxon>Micrococcales</taxon>
        <taxon>Microbacteriaceae</taxon>
        <taxon>Frigoribacterium</taxon>
    </lineage>
</organism>
<dbReference type="EMBL" id="BJUV01000048">
    <property type="protein sequence ID" value="GEK84655.1"/>
    <property type="molecule type" value="Genomic_DNA"/>
</dbReference>
<dbReference type="Proteomes" id="UP000522688">
    <property type="component" value="Unassembled WGS sequence"/>
</dbReference>
<dbReference type="SMART" id="SM00822">
    <property type="entry name" value="PKS_KR"/>
    <property type="match status" value="1"/>
</dbReference>
<sequence>MNETARFSDKVVFITGAAGGIGRATALAYAAEGADVVVTDLAGAGHDETADVIARAGGSATAMDLDVTDAAQVVSVLDRVVATHGRLDVAFNNAGIEQSHDYTADLDTDEFERIMAVDVHGVFLCLKHEIRIMKASGGGAIVNTSSGAGVMGIAGQAAYAAAKHAVIGLSRSAALEYIGDNIRINVVAPGVIDTKMIERVSGGTEDGYDEMIAQEPIGRLGKPEEIASAVLWLTSTEGAFTVGHTFVVDGGQTVG</sequence>
<dbReference type="GO" id="GO:0016491">
    <property type="term" value="F:oxidoreductase activity"/>
    <property type="evidence" value="ECO:0007669"/>
    <property type="project" value="UniProtKB-KW"/>
</dbReference>
<dbReference type="InterPro" id="IPR036291">
    <property type="entry name" value="NAD(P)-bd_dom_sf"/>
</dbReference>
<evidence type="ECO:0000256" key="3">
    <source>
        <dbReference type="ARBA" id="ARBA00023027"/>
    </source>
</evidence>
<protein>
    <submittedName>
        <fullName evidence="6">NAD(P)-dependent dehydrogenase (Short-subunit alcohol dehydrogenase family)</fullName>
    </submittedName>
    <submittedName>
        <fullName evidence="5">Short chain dehydrogenase</fullName>
    </submittedName>
</protein>
<dbReference type="PRINTS" id="PR00080">
    <property type="entry name" value="SDRFAMILY"/>
</dbReference>